<dbReference type="InterPro" id="IPR036866">
    <property type="entry name" value="RibonucZ/Hydroxyglut_hydro"/>
</dbReference>
<dbReference type="GO" id="GO:0016787">
    <property type="term" value="F:hydrolase activity"/>
    <property type="evidence" value="ECO:0007669"/>
    <property type="project" value="UniProtKB-KW"/>
</dbReference>
<dbReference type="RefSeq" id="WP_171151889.1">
    <property type="nucleotide sequence ID" value="NZ_JABENB010000001.1"/>
</dbReference>
<sequence>MNTPTDSEPGHLQEVADGVHAFVQPPGGWCVNNAGVIPGPEGAVVIDTAATERRTRALQRAIDRVSASGLHVLVNTHHHSDHTFGNVFFPRTVPVIAHESTRDDIIANGLGLTMLFPDVDWGDVGVRAPSVTFTTELTVQAGPLDVRLQACTPAHTRSDVVAWVPARDVLFAGDVVMSGVTPFAMMGSVSGSIEVLTDLLARRPQVVVPGHGAPGGPELIEANLAYFRWVARLAETGHLAGLSPLQFARDVEANPFAEWLDAERLVANVARAVAELEGLEPGGPLDLGSVFGQLIDFNGGPPASAA</sequence>
<dbReference type="PANTHER" id="PTHR42951:SF4">
    <property type="entry name" value="ACYL-COENZYME A THIOESTERASE MBLAC2"/>
    <property type="match status" value="1"/>
</dbReference>
<dbReference type="SUPFAM" id="SSF56281">
    <property type="entry name" value="Metallo-hydrolase/oxidoreductase"/>
    <property type="match status" value="1"/>
</dbReference>
<protein>
    <submittedName>
        <fullName evidence="2">MBL fold metallo-hydrolase</fullName>
    </submittedName>
</protein>
<dbReference type="PANTHER" id="PTHR42951">
    <property type="entry name" value="METALLO-BETA-LACTAMASE DOMAIN-CONTAINING"/>
    <property type="match status" value="1"/>
</dbReference>
<accession>A0A849ANA9</accession>
<comment type="caution">
    <text evidence="2">The sequence shown here is derived from an EMBL/GenBank/DDBJ whole genome shotgun (WGS) entry which is preliminary data.</text>
</comment>
<evidence type="ECO:0000313" key="3">
    <source>
        <dbReference type="Proteomes" id="UP000557772"/>
    </source>
</evidence>
<name>A0A849ANA9_9MICO</name>
<dbReference type="AlphaFoldDB" id="A0A849ANA9"/>
<dbReference type="InterPro" id="IPR050855">
    <property type="entry name" value="NDM-1-like"/>
</dbReference>
<dbReference type="Gene3D" id="3.60.15.10">
    <property type="entry name" value="Ribonuclease Z/Hydroxyacylglutathione hydrolase-like"/>
    <property type="match status" value="1"/>
</dbReference>
<keyword evidence="2" id="KW-0378">Hydrolase</keyword>
<dbReference type="SMART" id="SM00849">
    <property type="entry name" value="Lactamase_B"/>
    <property type="match status" value="1"/>
</dbReference>
<organism evidence="2 3">
    <name type="scientific">Flexivirga aerilata</name>
    <dbReference type="NCBI Taxonomy" id="1656889"/>
    <lineage>
        <taxon>Bacteria</taxon>
        <taxon>Bacillati</taxon>
        <taxon>Actinomycetota</taxon>
        <taxon>Actinomycetes</taxon>
        <taxon>Micrococcales</taxon>
        <taxon>Dermacoccaceae</taxon>
        <taxon>Flexivirga</taxon>
    </lineage>
</organism>
<keyword evidence="3" id="KW-1185">Reference proteome</keyword>
<dbReference type="InterPro" id="IPR001279">
    <property type="entry name" value="Metallo-B-lactamas"/>
</dbReference>
<evidence type="ECO:0000313" key="2">
    <source>
        <dbReference type="EMBL" id="NNG38292.1"/>
    </source>
</evidence>
<dbReference type="Proteomes" id="UP000557772">
    <property type="component" value="Unassembled WGS sequence"/>
</dbReference>
<dbReference type="EMBL" id="JABENB010000001">
    <property type="protein sequence ID" value="NNG38292.1"/>
    <property type="molecule type" value="Genomic_DNA"/>
</dbReference>
<gene>
    <name evidence="2" type="ORF">HJ588_03260</name>
</gene>
<evidence type="ECO:0000259" key="1">
    <source>
        <dbReference type="SMART" id="SM00849"/>
    </source>
</evidence>
<reference evidence="2 3" key="1">
    <citation type="submission" date="2020-05" db="EMBL/GenBank/DDBJ databases">
        <title>Flexivirga sp. ID2601S isolated from air conditioner.</title>
        <authorList>
            <person name="Kim D.H."/>
        </authorList>
    </citation>
    <scope>NUCLEOTIDE SEQUENCE [LARGE SCALE GENOMIC DNA]</scope>
    <source>
        <strain evidence="2 3">ID2601S</strain>
    </source>
</reference>
<proteinExistence type="predicted"/>
<feature type="domain" description="Metallo-beta-lactamase" evidence="1">
    <location>
        <begin position="31"/>
        <end position="211"/>
    </location>
</feature>
<dbReference type="Pfam" id="PF00753">
    <property type="entry name" value="Lactamase_B"/>
    <property type="match status" value="1"/>
</dbReference>
<dbReference type="CDD" id="cd16282">
    <property type="entry name" value="metallo-hydrolase-like_MBL-fold"/>
    <property type="match status" value="1"/>
</dbReference>